<protein>
    <submittedName>
        <fullName evidence="1">Transposase</fullName>
    </submittedName>
</protein>
<dbReference type="Gene3D" id="1.10.10.60">
    <property type="entry name" value="Homeodomain-like"/>
    <property type="match status" value="1"/>
</dbReference>
<accession>A0A656QMF8</accession>
<dbReference type="EMBL" id="JFHD01000014">
    <property type="protein sequence ID" value="KDR29301.1"/>
    <property type="molecule type" value="Genomic_DNA"/>
</dbReference>
<dbReference type="Proteomes" id="UP000027451">
    <property type="component" value="Unassembled WGS sequence"/>
</dbReference>
<keyword evidence="2" id="KW-1185">Reference proteome</keyword>
<feature type="non-terminal residue" evidence="1">
    <location>
        <position position="45"/>
    </location>
</feature>
<gene>
    <name evidence="1" type="ORF">BG60_08225</name>
</gene>
<dbReference type="Pfam" id="PF13384">
    <property type="entry name" value="HTH_23"/>
    <property type="match status" value="1"/>
</dbReference>
<organism evidence="1 2">
    <name type="scientific">Caballeronia zhejiangensis</name>
    <dbReference type="NCBI Taxonomy" id="871203"/>
    <lineage>
        <taxon>Bacteria</taxon>
        <taxon>Pseudomonadati</taxon>
        <taxon>Pseudomonadota</taxon>
        <taxon>Betaproteobacteria</taxon>
        <taxon>Burkholderiales</taxon>
        <taxon>Burkholderiaceae</taxon>
        <taxon>Caballeronia</taxon>
    </lineage>
</organism>
<dbReference type="AlphaFoldDB" id="A0A656QMF8"/>
<evidence type="ECO:0000313" key="1">
    <source>
        <dbReference type="EMBL" id="KDR29301.1"/>
    </source>
</evidence>
<name>A0A656QMF8_9BURK</name>
<comment type="caution">
    <text evidence="1">The sequence shown here is derived from an EMBL/GenBank/DDBJ whole genome shotgun (WGS) entry which is preliminary data.</text>
</comment>
<reference evidence="1 2" key="1">
    <citation type="submission" date="2014-03" db="EMBL/GenBank/DDBJ databases">
        <title>Draft Genome Sequences of Four Burkholderia Strains.</title>
        <authorList>
            <person name="Liu X.Y."/>
            <person name="Li C.X."/>
            <person name="Xu J.H."/>
        </authorList>
    </citation>
    <scope>NUCLEOTIDE SEQUENCE [LARGE SCALE GENOMIC DNA]</scope>
    <source>
        <strain evidence="1 2">OP-1</strain>
    </source>
</reference>
<evidence type="ECO:0000313" key="2">
    <source>
        <dbReference type="Proteomes" id="UP000027451"/>
    </source>
</evidence>
<proteinExistence type="predicted"/>
<sequence length="45" mass="5080">MVELGEVMTILELHRQGLSISAIAVRLNMDRKTVRKYIKNGVQAP</sequence>